<protein>
    <submittedName>
        <fullName evidence="1">Uncharacterized protein</fullName>
    </submittedName>
</protein>
<dbReference type="STRING" id="1477437.SAMN05444682_115120"/>
<name>A0A1I3UZX9_9SPHI</name>
<sequence>MKKYRLKPEAVPFFSESIATQILDLEIWKKNHVEPKALEEVEDAYLSYGQKSGENSKNLGGWDKDGSEFLFTVHFPSVKFREHDEFSKGKVIRGLMDRIQSCINNFYSDFVNDKQS</sequence>
<accession>A0A1I3UZX9</accession>
<dbReference type="Proteomes" id="UP000198670">
    <property type="component" value="Unassembled WGS sequence"/>
</dbReference>
<dbReference type="AlphaFoldDB" id="A0A1I3UZX9"/>
<dbReference type="EMBL" id="FOQO01000015">
    <property type="protein sequence ID" value="SFJ88259.1"/>
    <property type="molecule type" value="Genomic_DNA"/>
</dbReference>
<dbReference type="OrthoDB" id="1495593at2"/>
<gene>
    <name evidence="1" type="ORF">SAMN05444682_115120</name>
</gene>
<dbReference type="RefSeq" id="WP_090632088.1">
    <property type="nucleotide sequence ID" value="NZ_FOQO01000015.1"/>
</dbReference>
<proteinExistence type="predicted"/>
<evidence type="ECO:0000313" key="2">
    <source>
        <dbReference type="Proteomes" id="UP000198670"/>
    </source>
</evidence>
<organism evidence="1 2">
    <name type="scientific">Parapedobacter indicus</name>
    <dbReference type="NCBI Taxonomy" id="1477437"/>
    <lineage>
        <taxon>Bacteria</taxon>
        <taxon>Pseudomonadati</taxon>
        <taxon>Bacteroidota</taxon>
        <taxon>Sphingobacteriia</taxon>
        <taxon>Sphingobacteriales</taxon>
        <taxon>Sphingobacteriaceae</taxon>
        <taxon>Parapedobacter</taxon>
    </lineage>
</organism>
<keyword evidence="2" id="KW-1185">Reference proteome</keyword>
<evidence type="ECO:0000313" key="1">
    <source>
        <dbReference type="EMBL" id="SFJ88259.1"/>
    </source>
</evidence>
<reference evidence="1 2" key="1">
    <citation type="submission" date="2016-10" db="EMBL/GenBank/DDBJ databases">
        <authorList>
            <person name="de Groot N.N."/>
        </authorList>
    </citation>
    <scope>NUCLEOTIDE SEQUENCE [LARGE SCALE GENOMIC DNA]</scope>
    <source>
        <strain evidence="1 2">RK1</strain>
    </source>
</reference>